<dbReference type="EMBL" id="JAWDJW010007013">
    <property type="protein sequence ID" value="KAK3063058.1"/>
    <property type="molecule type" value="Genomic_DNA"/>
</dbReference>
<proteinExistence type="predicted"/>
<sequence>MSTWNLPPLSTTTTTTSSFPDRPLSATESNSTKTSVPPINTEPVELDSTPVSSPIAQRTGSWTVMDAFPSSSPSATADPRRIDDAAGAAGRKEKSGFSPDLDDVVYGELSGERGVSEMERAKRAALLNSRSKDPAVLVDIPQVPAAEELAAAAAADPTPAVEKQI</sequence>
<keyword evidence="2" id="KW-1185">Reference proteome</keyword>
<dbReference type="Proteomes" id="UP001186974">
    <property type="component" value="Unassembled WGS sequence"/>
</dbReference>
<protein>
    <submittedName>
        <fullName evidence="1">Uncharacterized protein</fullName>
    </submittedName>
</protein>
<organism evidence="1 2">
    <name type="scientific">Coniosporium uncinatum</name>
    <dbReference type="NCBI Taxonomy" id="93489"/>
    <lineage>
        <taxon>Eukaryota</taxon>
        <taxon>Fungi</taxon>
        <taxon>Dikarya</taxon>
        <taxon>Ascomycota</taxon>
        <taxon>Pezizomycotina</taxon>
        <taxon>Dothideomycetes</taxon>
        <taxon>Dothideomycetes incertae sedis</taxon>
        <taxon>Coniosporium</taxon>
    </lineage>
</organism>
<accession>A0ACC3D7G3</accession>
<evidence type="ECO:0000313" key="2">
    <source>
        <dbReference type="Proteomes" id="UP001186974"/>
    </source>
</evidence>
<name>A0ACC3D7G3_9PEZI</name>
<reference evidence="1" key="1">
    <citation type="submission" date="2024-09" db="EMBL/GenBank/DDBJ databases">
        <title>Black Yeasts Isolated from many extreme environments.</title>
        <authorList>
            <person name="Coleine C."/>
            <person name="Stajich J.E."/>
            <person name="Selbmann L."/>
        </authorList>
    </citation>
    <scope>NUCLEOTIDE SEQUENCE</scope>
    <source>
        <strain evidence="1">CCFEE 5737</strain>
    </source>
</reference>
<comment type="caution">
    <text evidence="1">The sequence shown here is derived from an EMBL/GenBank/DDBJ whole genome shotgun (WGS) entry which is preliminary data.</text>
</comment>
<evidence type="ECO:0000313" key="1">
    <source>
        <dbReference type="EMBL" id="KAK3063058.1"/>
    </source>
</evidence>
<gene>
    <name evidence="1" type="ORF">LTS18_002829</name>
</gene>